<reference evidence="3" key="1">
    <citation type="journal article" date="2023" name="Arch. Microbiol.">
        <title>Desulfoferula mesophilus gen. nov. sp. nov., a mesophilic sulfate-reducing bacterium isolated from a brackish lake sediment.</title>
        <authorList>
            <person name="Watanabe T."/>
            <person name="Yabe T."/>
            <person name="Tsuji J.M."/>
            <person name="Fukui M."/>
        </authorList>
    </citation>
    <scope>NUCLEOTIDE SEQUENCE [LARGE SCALE GENOMIC DNA]</scope>
    <source>
        <strain evidence="3">12FAK</strain>
    </source>
</reference>
<evidence type="ECO:0000256" key="1">
    <source>
        <dbReference type="SAM" id="SignalP"/>
    </source>
</evidence>
<evidence type="ECO:0000313" key="2">
    <source>
        <dbReference type="EMBL" id="BEQ17004.1"/>
    </source>
</evidence>
<organism evidence="2 3">
    <name type="scientific">Desulfoferula mesophila</name>
    <dbReference type="NCBI Taxonomy" id="3058419"/>
    <lineage>
        <taxon>Bacteria</taxon>
        <taxon>Pseudomonadati</taxon>
        <taxon>Thermodesulfobacteriota</taxon>
        <taxon>Desulfarculia</taxon>
        <taxon>Desulfarculales</taxon>
        <taxon>Desulfarculaceae</taxon>
        <taxon>Desulfoferula</taxon>
    </lineage>
</organism>
<sequence>MDNRLGSIAIAIVLSISFFTTAQARQVGPQEEKPKTKLELFERQTGTVVLKGYSEIGTISALGSVSVDCIELKNMTTGKRQFGIVIEVKESGRLERSNRSFIDYDEISPLIKGISYISKVDKNVTKLKKFEATVNGGVSAGQLAV</sequence>
<dbReference type="EMBL" id="AP028679">
    <property type="protein sequence ID" value="BEQ17004.1"/>
    <property type="molecule type" value="Genomic_DNA"/>
</dbReference>
<feature type="chain" id="PRO_5043437431" evidence="1">
    <location>
        <begin position="25"/>
        <end position="145"/>
    </location>
</feature>
<accession>A0AAU9EVA3</accession>
<dbReference type="RefSeq" id="WP_338603632.1">
    <property type="nucleotide sequence ID" value="NZ_AP028679.1"/>
</dbReference>
<dbReference type="Proteomes" id="UP001366166">
    <property type="component" value="Chromosome"/>
</dbReference>
<keyword evidence="3" id="KW-1185">Reference proteome</keyword>
<gene>
    <name evidence="2" type="ORF">FAK_40700</name>
</gene>
<proteinExistence type="predicted"/>
<dbReference type="KEGG" id="dmp:FAK_40700"/>
<protein>
    <submittedName>
        <fullName evidence="2">Uncharacterized protein</fullName>
    </submittedName>
</protein>
<dbReference type="AlphaFoldDB" id="A0AAU9EVA3"/>
<feature type="signal peptide" evidence="1">
    <location>
        <begin position="1"/>
        <end position="24"/>
    </location>
</feature>
<keyword evidence="1" id="KW-0732">Signal</keyword>
<name>A0AAU9EVA3_9BACT</name>
<evidence type="ECO:0000313" key="3">
    <source>
        <dbReference type="Proteomes" id="UP001366166"/>
    </source>
</evidence>